<dbReference type="InterPro" id="IPR000477">
    <property type="entry name" value="RT_dom"/>
</dbReference>
<dbReference type="CDD" id="cd09076">
    <property type="entry name" value="L1-EN"/>
    <property type="match status" value="1"/>
</dbReference>
<dbReference type="PROSITE" id="PS50878">
    <property type="entry name" value="RT_POL"/>
    <property type="match status" value="1"/>
</dbReference>
<dbReference type="GO" id="GO:0003824">
    <property type="term" value="F:catalytic activity"/>
    <property type="evidence" value="ECO:0007669"/>
    <property type="project" value="InterPro"/>
</dbReference>
<evidence type="ECO:0000259" key="1">
    <source>
        <dbReference type="PROSITE" id="PS50878"/>
    </source>
</evidence>
<accession>A0A8C5MAD3</accession>
<proteinExistence type="predicted"/>
<evidence type="ECO:0000313" key="3">
    <source>
        <dbReference type="Proteomes" id="UP000694569"/>
    </source>
</evidence>
<dbReference type="SUPFAM" id="SSF56219">
    <property type="entry name" value="DNase I-like"/>
    <property type="match status" value="1"/>
</dbReference>
<dbReference type="Pfam" id="PF00078">
    <property type="entry name" value="RVT_1"/>
    <property type="match status" value="1"/>
</dbReference>
<dbReference type="Ensembl" id="ENSLLET00000010590.1">
    <property type="protein sequence ID" value="ENSLLEP00000010193.1"/>
    <property type="gene ID" value="ENSLLEG00000006501.1"/>
</dbReference>
<dbReference type="InterPro" id="IPR043502">
    <property type="entry name" value="DNA/RNA_pol_sf"/>
</dbReference>
<dbReference type="OrthoDB" id="410104at2759"/>
<name>A0A8C5MAD3_9ANUR</name>
<dbReference type="InterPro" id="IPR005135">
    <property type="entry name" value="Endo/exonuclease/phosphatase"/>
</dbReference>
<dbReference type="PANTHER" id="PTHR31635:SF196">
    <property type="entry name" value="REVERSE TRANSCRIPTASE DOMAIN-CONTAINING PROTEIN-RELATED"/>
    <property type="match status" value="1"/>
</dbReference>
<dbReference type="CDD" id="cd01650">
    <property type="entry name" value="RT_nLTR_like"/>
    <property type="match status" value="1"/>
</dbReference>
<protein>
    <recommendedName>
        <fullName evidence="1">Reverse transcriptase domain-containing protein</fullName>
    </recommendedName>
</protein>
<organism evidence="2 3">
    <name type="scientific">Leptobrachium leishanense</name>
    <name type="common">Leishan spiny toad</name>
    <dbReference type="NCBI Taxonomy" id="445787"/>
    <lineage>
        <taxon>Eukaryota</taxon>
        <taxon>Metazoa</taxon>
        <taxon>Chordata</taxon>
        <taxon>Craniata</taxon>
        <taxon>Vertebrata</taxon>
        <taxon>Euteleostomi</taxon>
        <taxon>Amphibia</taxon>
        <taxon>Batrachia</taxon>
        <taxon>Anura</taxon>
        <taxon>Pelobatoidea</taxon>
        <taxon>Megophryidae</taxon>
        <taxon>Leptobrachium</taxon>
    </lineage>
</organism>
<keyword evidence="3" id="KW-1185">Reference proteome</keyword>
<dbReference type="InterPro" id="IPR036691">
    <property type="entry name" value="Endo/exonu/phosph_ase_sf"/>
</dbReference>
<sequence length="1288" mass="146671">MPPELSPYAARDLQLQSHNVRGLNLPEKRSRLLRDLRAARVSVAFLQETHFRAGSSPTLGDVNYPMGFFSNFSHSKARGVAILISKEVPFVVDTTLTDEGGRYLFVRGSIFDTVYTFVSIYLPNKKQHSCLLRILRTLESFQQGTTIIAGDFNVALEPQVDSSVGRSATPAHVLRSIRRTLHDHRLVDVWRASHPTDRDYSYFSQVHATYTRIDYFFMHYHNLHLTSSADMAPTTWSDHAPINLAVQSPLFVPRERHWRLNVSLLEDPLIRDELHDTLERFFTENSVTDTPIPTLWEAHKAVIRGFFICKSTTRKKLQVEERRTLVDSIRSLELEHIATNDTTVYQRLIRARQALDKLINASLRFQALRSRSFFALNENKPGRFLARILRDRRFKSYIPKIRTTEGTLVTDPKDISGEFLKFFSDLYNLENTEPSTPVLASIDSYLTRTVLQPLSSLDRETLNATITGEEIVEALKTTKPGKSPGPDGLPIEYYKTNAKDLLPTMAKLFDALQEGTLPHPHSLMATISLIPKPGKDHVNCSNYRPISLLNCDMKLLARVLANRLKRFLPQLIDPDQVGFIPGREARDATIRVINAITYTKHKERSLLLLSTDAEKAFDRVLWPFLFQTLKHYGIGENFLNWIRALYSTPSARVKVNGAFTAAFQIRNGTRQGCPLSPLLFALSLEPLLSSIRQNASITGVQGHSTMHKVSAYADDLMFLLPDPVKSMPAVIGELQEYGSLSGYKINVAKSEVLTIAPQKNWKRMLQGQYAFRWCPSSLTYLGIRLSSDYSKLFNLNFTPLFDTFKQDVAKWSPKFLSWMGRISVIKMNFLPRLLYLFHTIPIFIPLSFHKKIRTLFSSFIWPQTRPRLRYETLCKSKLNGGLALPDTCLYYYAAHLTRVLDWMTSSPEQKWLDLEEAHAGRPVGSLPWLSWAAIKRTAKVSSPAGSTLVVWHKIRIKYSLSTYPSPLLPLTDNPDFPVTILRTLSSRITDAPILRAHHMLKDSVFVNLETPDQPALTFAENFNLHQIRSFLRRLPGNASLTRPLTIFETLCNKTFPLAHSVSHLYSLLREINNDSPAFMSRWERTLDISLTDEDWTKILTLTHSGSQTTKLQESSYKLLTFWYRTPALLATFNVTVSPTCWRCSTEIGTYIHIWWECAILKPFWTKVRDLIQSTTDESLDFTPQVFLLLHLPFSTKSMKKSLLLRILLVARSMIPLYWKSPSAPPLRTLIDRLEALRSNEELALSPARAAQHFTTVWLHWSTFCSSTQLQGVLGGGDGQRAALDAGDA</sequence>
<dbReference type="Gene3D" id="3.60.10.10">
    <property type="entry name" value="Endonuclease/exonuclease/phosphatase"/>
    <property type="match status" value="1"/>
</dbReference>
<dbReference type="PANTHER" id="PTHR31635">
    <property type="entry name" value="REVERSE TRANSCRIPTASE DOMAIN-CONTAINING PROTEIN-RELATED"/>
    <property type="match status" value="1"/>
</dbReference>
<reference evidence="2" key="2">
    <citation type="submission" date="2025-09" db="UniProtKB">
        <authorList>
            <consortium name="Ensembl"/>
        </authorList>
    </citation>
    <scope>IDENTIFICATION</scope>
</reference>
<evidence type="ECO:0000313" key="2">
    <source>
        <dbReference type="Ensembl" id="ENSLLEP00000010193.1"/>
    </source>
</evidence>
<feature type="domain" description="Reverse transcriptase" evidence="1">
    <location>
        <begin position="511"/>
        <end position="785"/>
    </location>
</feature>
<dbReference type="SUPFAM" id="SSF56672">
    <property type="entry name" value="DNA/RNA polymerases"/>
    <property type="match status" value="1"/>
</dbReference>
<dbReference type="Pfam" id="PF03372">
    <property type="entry name" value="Exo_endo_phos"/>
    <property type="match status" value="1"/>
</dbReference>
<dbReference type="Proteomes" id="UP000694569">
    <property type="component" value="Unplaced"/>
</dbReference>
<dbReference type="GeneTree" id="ENSGT00940000165023"/>
<reference evidence="2" key="1">
    <citation type="submission" date="2025-08" db="UniProtKB">
        <authorList>
            <consortium name="Ensembl"/>
        </authorList>
    </citation>
    <scope>IDENTIFICATION</scope>
</reference>